<dbReference type="RefSeq" id="WP_144728979.1">
    <property type="nucleotide sequence ID" value="NZ_ML675579.1"/>
</dbReference>
<gene>
    <name evidence="1" type="ORF">NARC_30210</name>
</gene>
<dbReference type="EMBL" id="VOAH01000003">
    <property type="protein sequence ID" value="TVP41495.1"/>
    <property type="molecule type" value="Genomic_DNA"/>
</dbReference>
<accession>A0A557SY18</accession>
<name>A0A557SY18_9ARCH</name>
<sequence length="96" mass="11175">MKLKCPHCFSEMVLTLKCNLELDQCLQSEGVRLQGHMRKHLQILEKFEPTAVESNGTGKLDTSNTNNQNSEKGYFYYKKEFRENGYIDDLFGFESE</sequence>
<evidence type="ECO:0000313" key="1">
    <source>
        <dbReference type="EMBL" id="TVP41495.1"/>
    </source>
</evidence>
<comment type="caution">
    <text evidence="1">The sequence shown here is derived from an EMBL/GenBank/DDBJ whole genome shotgun (WGS) entry which is preliminary data.</text>
</comment>
<organism evidence="1 2">
    <name type="scientific">Candidatus Nitrosocosmicus arcticus</name>
    <dbReference type="NCBI Taxonomy" id="2035267"/>
    <lineage>
        <taxon>Archaea</taxon>
        <taxon>Nitrososphaerota</taxon>
        <taxon>Nitrososphaeria</taxon>
        <taxon>Nitrososphaerales</taxon>
        <taxon>Nitrososphaeraceae</taxon>
        <taxon>Candidatus Nitrosocosmicus</taxon>
    </lineage>
</organism>
<proteinExistence type="predicted"/>
<evidence type="ECO:0000313" key="2">
    <source>
        <dbReference type="Proteomes" id="UP000315289"/>
    </source>
</evidence>
<keyword evidence="2" id="KW-1185">Reference proteome</keyword>
<reference evidence="1 2" key="1">
    <citation type="journal article" date="2019" name="Front. Microbiol.">
        <title>Ammonia Oxidation by the Arctic Terrestrial Thaumarchaeote Candidatus Nitrosocosmicus arcticus Is Stimulated by Increasing Temperatures.</title>
        <authorList>
            <person name="Alves R.J.E."/>
            <person name="Kerou M."/>
            <person name="Zappe A."/>
            <person name="Bittner R."/>
            <person name="Abby S.S."/>
            <person name="Schmidt H.A."/>
            <person name="Pfeifer K."/>
            <person name="Schleper C."/>
        </authorList>
    </citation>
    <scope>NUCLEOTIDE SEQUENCE [LARGE SCALE GENOMIC DNA]</scope>
    <source>
        <strain evidence="1 2">Kfb</strain>
    </source>
</reference>
<protein>
    <submittedName>
        <fullName evidence="1">Uncharacterized protein</fullName>
    </submittedName>
</protein>
<dbReference type="Proteomes" id="UP000315289">
    <property type="component" value="Unassembled WGS sequence"/>
</dbReference>
<dbReference type="AlphaFoldDB" id="A0A557SY18"/>